<dbReference type="HOGENOM" id="CLU_051472_7_0_6"/>
<sequence>MMNFRRILGVCCLFWLICSSPGYADTFETADAGGWLHQLRDYLSPKSLPHYQPTFSVLPRKQIKEYIVGIHPLHNPKRLFEVYGPIVEYINQQIPEIEFKLEASRNYQEFDKKLYEGHFDIAMPNPYQTINALKHGYRVFGKMADDDDFRGIILVRRDSGINSVADLKGKAVAYPAKTALAATMMPQYFLHTHGLNVNRDIENHYVGSQESSIMHVLMGDVAAAATWPVPWKLFLAEYPLQAGELVVKWQTEPLQNNGWVVRKDIPAGVIDKFSGLLFSLQDSEAGRAMLAAVPVSRFEAANDQTYAPVEAFVRRFNQTVLSLKP</sequence>
<dbReference type="SUPFAM" id="SSF53850">
    <property type="entry name" value="Periplasmic binding protein-like II"/>
    <property type="match status" value="1"/>
</dbReference>
<dbReference type="eggNOG" id="COG3221">
    <property type="taxonomic scope" value="Bacteria"/>
</dbReference>
<reference evidence="2 3" key="1">
    <citation type="journal article" date="2011" name="J. Bacteriol.">
        <title>Complete Genome Sequence of the Aerobic Marine Methanotroph Methylomonas methanica MC09.</title>
        <authorList>
            <person name="Boden R."/>
            <person name="Cunliffe M."/>
            <person name="Scanlan J."/>
            <person name="Moussard H."/>
            <person name="Kits K.D."/>
            <person name="Klotz M.G."/>
            <person name="Jetten M.S."/>
            <person name="Vuilleumier S."/>
            <person name="Han J."/>
            <person name="Peters L."/>
            <person name="Mikhailova N."/>
            <person name="Teshima H."/>
            <person name="Tapia R."/>
            <person name="Kyrpides N."/>
            <person name="Ivanova N."/>
            <person name="Pagani I."/>
            <person name="Cheng J.F."/>
            <person name="Goodwin L."/>
            <person name="Han C."/>
            <person name="Hauser L."/>
            <person name="Land M.L."/>
            <person name="Lapidus A."/>
            <person name="Lucas S."/>
            <person name="Pitluck S."/>
            <person name="Woyke T."/>
            <person name="Stein L."/>
            <person name="Murrell J.C."/>
        </authorList>
    </citation>
    <scope>NUCLEOTIDE SEQUENCE [LARGE SCALE GENOMIC DNA]</scope>
    <source>
        <strain evidence="2 3">MC09</strain>
    </source>
</reference>
<reference evidence="3" key="3">
    <citation type="submission" date="2011-05" db="EMBL/GenBank/DDBJ databases">
        <title>Complete sequence of Methylomonas methanica MC09.</title>
        <authorList>
            <consortium name="US DOE Joint Genome Institute"/>
            <person name="Lucas S."/>
            <person name="Han J."/>
            <person name="Lapidus A."/>
            <person name="Cheng J.-F."/>
            <person name="Goodwin L."/>
            <person name="Pitluck S."/>
            <person name="Peters L."/>
            <person name="Mikhailova N."/>
            <person name="Teshima H."/>
            <person name="Han C."/>
            <person name="Tapia R."/>
            <person name="Land M."/>
            <person name="Hauser L."/>
            <person name="Kyrpides N."/>
            <person name="Ivanova N."/>
            <person name="Pagani I."/>
            <person name="Stein L."/>
            <person name="Woyke T."/>
        </authorList>
    </citation>
    <scope>NUCLEOTIDE SEQUENCE [LARGE SCALE GENOMIC DNA]</scope>
    <source>
        <strain evidence="3">MC09</strain>
    </source>
</reference>
<dbReference type="Proteomes" id="UP000008888">
    <property type="component" value="Chromosome"/>
</dbReference>
<gene>
    <name evidence="2" type="ordered locus">Metme_4136</name>
</gene>
<reference key="2">
    <citation type="submission" date="2011-05" db="EMBL/GenBank/DDBJ databases">
        <title>Complete genome sequence of the aerobic marine methanotroph Methylomonas methanica MC09.</title>
        <authorList>
            <person name="Boden R."/>
            <person name="Cunliffe M."/>
            <person name="Scanlan J."/>
            <person name="Moussard H."/>
            <person name="Kits K.D."/>
            <person name="Klotz M."/>
            <person name="Jetten M."/>
            <person name="Vuilleumier S."/>
            <person name="Han J."/>
            <person name="Peters L."/>
            <person name="Mikhailova N."/>
            <person name="Teshima H."/>
            <person name="Tapia R."/>
            <person name="Kyrpides N."/>
            <person name="Ivanova N."/>
            <person name="Pagani I."/>
            <person name="Cheng J.-F."/>
            <person name="Goodwin L."/>
            <person name="Han C."/>
            <person name="Hauser L."/>
            <person name="Land M."/>
            <person name="Lapidus A."/>
            <person name="Lucas S."/>
            <person name="Pitluck S."/>
            <person name="Woyke T."/>
            <person name="Stein L.Y."/>
            <person name="Murrell C."/>
        </authorList>
    </citation>
    <scope>NUCLEOTIDE SEQUENCE</scope>
    <source>
        <strain>MC09</strain>
    </source>
</reference>
<dbReference type="Pfam" id="PF12974">
    <property type="entry name" value="Phosphonate-bd"/>
    <property type="match status" value="1"/>
</dbReference>
<dbReference type="Gene3D" id="3.40.190.10">
    <property type="entry name" value="Periplasmic binding protein-like II"/>
    <property type="match status" value="2"/>
</dbReference>
<dbReference type="KEGG" id="mmt:Metme_4136"/>
<dbReference type="EMBL" id="CP002738">
    <property type="protein sequence ID" value="AEG02489.1"/>
    <property type="molecule type" value="Genomic_DNA"/>
</dbReference>
<keyword evidence="1" id="KW-0732">Signal</keyword>
<dbReference type="STRING" id="857087.Metme_4136"/>
<dbReference type="PANTHER" id="PTHR35841:SF1">
    <property type="entry name" value="PHOSPHONATES-BINDING PERIPLASMIC PROTEIN"/>
    <property type="match status" value="1"/>
</dbReference>
<feature type="chain" id="PRO_5003396318" evidence="1">
    <location>
        <begin position="25"/>
        <end position="325"/>
    </location>
</feature>
<evidence type="ECO:0000313" key="2">
    <source>
        <dbReference type="EMBL" id="AEG02489.1"/>
    </source>
</evidence>
<feature type="signal peptide" evidence="1">
    <location>
        <begin position="1"/>
        <end position="24"/>
    </location>
</feature>
<accession>G0A169</accession>
<dbReference type="RefSeq" id="WP_013820705.1">
    <property type="nucleotide sequence ID" value="NC_015572.1"/>
</dbReference>
<keyword evidence="3" id="KW-1185">Reference proteome</keyword>
<proteinExistence type="predicted"/>
<evidence type="ECO:0000256" key="1">
    <source>
        <dbReference type="SAM" id="SignalP"/>
    </source>
</evidence>
<protein>
    <submittedName>
        <fullName evidence="2">Phosphonate ABC transporter, periplasmic phosphonate-binding protein</fullName>
    </submittedName>
</protein>
<evidence type="ECO:0000313" key="3">
    <source>
        <dbReference type="Proteomes" id="UP000008888"/>
    </source>
</evidence>
<organism evidence="2 3">
    <name type="scientific">Methylomonas methanica (strain DSM 25384 / MC09)</name>
    <dbReference type="NCBI Taxonomy" id="857087"/>
    <lineage>
        <taxon>Bacteria</taxon>
        <taxon>Pseudomonadati</taxon>
        <taxon>Pseudomonadota</taxon>
        <taxon>Gammaproteobacteria</taxon>
        <taxon>Methylococcales</taxon>
        <taxon>Methylococcaceae</taxon>
        <taxon>Methylomonas</taxon>
    </lineage>
</organism>
<dbReference type="PANTHER" id="PTHR35841">
    <property type="entry name" value="PHOSPHONATES-BINDING PERIPLASMIC PROTEIN"/>
    <property type="match status" value="1"/>
</dbReference>
<name>G0A169_METMM</name>
<dbReference type="AlphaFoldDB" id="G0A169"/>